<feature type="compositionally biased region" description="Basic and acidic residues" evidence="1">
    <location>
        <begin position="1505"/>
        <end position="1555"/>
    </location>
</feature>
<feature type="domain" description="Microtubule-associated protein 1A/B/S-like MBL-like" evidence="3">
    <location>
        <begin position="222"/>
        <end position="508"/>
    </location>
</feature>
<feature type="compositionally biased region" description="Low complexity" evidence="1">
    <location>
        <begin position="1560"/>
        <end position="1569"/>
    </location>
</feature>
<dbReference type="GO" id="GO:0008017">
    <property type="term" value="F:microtubule binding"/>
    <property type="evidence" value="ECO:0007669"/>
    <property type="project" value="InterPro"/>
</dbReference>
<feature type="compositionally biased region" description="Acidic residues" evidence="1">
    <location>
        <begin position="1105"/>
        <end position="1115"/>
    </location>
</feature>
<dbReference type="GO" id="GO:0005829">
    <property type="term" value="C:cytosol"/>
    <property type="evidence" value="ECO:0007669"/>
    <property type="project" value="TreeGrafter"/>
</dbReference>
<dbReference type="GO" id="GO:0003779">
    <property type="term" value="F:actin binding"/>
    <property type="evidence" value="ECO:0007669"/>
    <property type="project" value="TreeGrafter"/>
</dbReference>
<organism evidence="4 5">
    <name type="scientific">Holothuria leucospilota</name>
    <name type="common">Black long sea cucumber</name>
    <name type="synonym">Mertensiothuria leucospilota</name>
    <dbReference type="NCBI Taxonomy" id="206669"/>
    <lineage>
        <taxon>Eukaryota</taxon>
        <taxon>Metazoa</taxon>
        <taxon>Echinodermata</taxon>
        <taxon>Eleutherozoa</taxon>
        <taxon>Echinozoa</taxon>
        <taxon>Holothuroidea</taxon>
        <taxon>Aspidochirotacea</taxon>
        <taxon>Aspidochirotida</taxon>
        <taxon>Holothuriidae</taxon>
        <taxon>Holothuria</taxon>
    </lineage>
</organism>
<feature type="compositionally biased region" description="Acidic residues" evidence="1">
    <location>
        <begin position="929"/>
        <end position="944"/>
    </location>
</feature>
<feature type="compositionally biased region" description="Acidic residues" evidence="1">
    <location>
        <begin position="829"/>
        <end position="839"/>
    </location>
</feature>
<feature type="compositionally biased region" description="Basic and acidic residues" evidence="1">
    <location>
        <begin position="541"/>
        <end position="551"/>
    </location>
</feature>
<dbReference type="GO" id="GO:0045202">
    <property type="term" value="C:synapse"/>
    <property type="evidence" value="ECO:0007669"/>
    <property type="project" value="TreeGrafter"/>
</dbReference>
<dbReference type="Pfam" id="PF25281">
    <property type="entry name" value="MBL_MAP1B"/>
    <property type="match status" value="1"/>
</dbReference>
<dbReference type="GO" id="GO:0016358">
    <property type="term" value="P:dendrite development"/>
    <property type="evidence" value="ECO:0007669"/>
    <property type="project" value="TreeGrafter"/>
</dbReference>
<feature type="compositionally biased region" description="Polar residues" evidence="1">
    <location>
        <begin position="1692"/>
        <end position="1717"/>
    </location>
</feature>
<feature type="compositionally biased region" description="Low complexity" evidence="1">
    <location>
        <begin position="1482"/>
        <end position="1491"/>
    </location>
</feature>
<accession>A0A9Q1BMY6</accession>
<gene>
    <name evidence="4" type="ORF">HOLleu_29182</name>
</gene>
<feature type="compositionally biased region" description="Basic and acidic residues" evidence="1">
    <location>
        <begin position="773"/>
        <end position="794"/>
    </location>
</feature>
<comment type="caution">
    <text evidence="4">The sequence shown here is derived from an EMBL/GenBank/DDBJ whole genome shotgun (WGS) entry which is preliminary data.</text>
</comment>
<feature type="domain" description="Microtubule-associated protein 1B/S N-terminal" evidence="2">
    <location>
        <begin position="28"/>
        <end position="215"/>
    </location>
</feature>
<dbReference type="InterPro" id="IPR026074">
    <property type="entry name" value="MAP1"/>
</dbReference>
<feature type="compositionally biased region" description="Low complexity" evidence="1">
    <location>
        <begin position="1675"/>
        <end position="1685"/>
    </location>
</feature>
<feature type="compositionally biased region" description="Low complexity" evidence="1">
    <location>
        <begin position="887"/>
        <end position="899"/>
    </location>
</feature>
<feature type="compositionally biased region" description="Basic and acidic residues" evidence="1">
    <location>
        <begin position="1127"/>
        <end position="1136"/>
    </location>
</feature>
<dbReference type="InterPro" id="IPR057480">
    <property type="entry name" value="MAP1A/B/S-like_MBL"/>
</dbReference>
<feature type="compositionally biased region" description="Basic and acidic residues" evidence="1">
    <location>
        <begin position="1170"/>
        <end position="1181"/>
    </location>
</feature>
<protein>
    <submittedName>
        <fullName evidence="4">Microtubule-associated protein 1B</fullName>
    </submittedName>
</protein>
<feature type="compositionally biased region" description="Polar residues" evidence="1">
    <location>
        <begin position="1144"/>
        <end position="1156"/>
    </location>
</feature>
<dbReference type="OrthoDB" id="5371837at2759"/>
<sequence length="1843" mass="201267">MASNGEQQTISPTSAFPGFSTSLKYVALVVVGEPLSEDYVEPIVKELAKGLKNWDIDAEEAEYEDVLKAVTTAEVKEIGLVHRSFSHAGSQLGIVVLINPTHQSVATELRELLLHPASHKHLIYGGSTVEVSGDWMLHDDIFTLTDISEIFSDPQVEAAVQKSGDEEKLNLVLSNCMWSTSVVTKQAFSKSLNLTINPPDSKHELEGITNFVNFVKSQIVIPNPFQLLEPPTMGVGVKCKITKPTVLVFPAANGDCGFFAVGDFSIFIGGGYCTKSCFWKFAKHLNRVDAILVPHMNPNCLFGVNSFLQRKLSETQLEQPEQDSDGFEDWQTKCNSPELGVVYLNAPATKKSPTQSLVLKSFAVGSQTVKLSKELGCDPIACCAGTGKVLEPITLFQKVGIGRLDMFVLSPTQNSKELKDFFTQWSSGKAFTKVKTGVKVNDKDAELSLLDAISICALIVWQPWNPEEDIVRVLFPGNAPQNKILEGLDKVKHLDYLKYRDVSKRSLANGGKAVPRKKPGTGSAKSTPKANGPVKKSPSPTKEENICEDGIHCNTPPPSPTDTSSDGIHNIPAKGEGEPKEFVPVGKCEDGVHCNTPPPDEESAHSFVPIGKCEDGEHCNTPPPEDGVCSDGVHCNTPPPEEENDKDMKIVAKCEDGIHCNTPPPEDGVCSDGVHCNTPPPEEENDEDLNVAGKCEDGLNCNTPPPEEGFVPIDKCEDGIHCNTPPPEDGVCSDGVHCNTPPPEEEANSAFDTEASADPVEHQEVDVDTSAGLEEHFLNVKDSDQPTDESKDDQGDLDGANSSGHGTAAATPEQVESPLEPSGGFGDGVDQEDPLDEQQQEVTDANHNLELTFGGASPDLVHDSSGIDTEESPSPDQQRSWDPQVEPSTDLSPLLPPDVVTDHEVGGSGDLQEIQSGNTPYAEVTSDAVVEEVAEGEEHEESSEDVSQASEIEVKPSSLSDESPPVVQDTPTELEQKDDMESFMQETTEMDTNIEGEAATEEKDEIAFEGQVEVDQNVGESQPVGEFDLTMHATAASDEVETKFEETEEIQQDVVMEEAQPEVELDLLQSTEGEPVEGEQTQQEEDFEKMEVTSENAEPGLPVEVMDEIQQDDQGDLMQTSSDDQENVEHELKQEAEMQEMESEGTNVDQQQQPLQVDTPFEQELEKEDEFGAQHDEGEKQTEEEEEQQLEADIPAKEIPPEAVFDDFSEEKGEIEDDSLEARFETEDDSLEVKVGTTDDHSVDEISEDKDAYQEKETVMVADDSFKEQEEIIDELAHQVPEQHKEEEEAQEEDSLEVGAKEQSDSQDPLSEEPVQEEVSVEEVSREEHSIEEDKSRELEEENIGSDQIQIEVQSPEQQESESTPLSEEFEQNVSPELESIPMQGSSGEDQNLVDICIESAPAAVDVNMYPADKPQGQKEGEEDAPNSEIERFFAPPEPRLLHDDHPITESQNTSDGVMEIEDVSAASEEIPAEVVTSEESPPLAAPVVVPDIPPVSVPAPPVKESSEGEAVEKPKQSHKKTEVKKTTKLGKSDVKKSGEVKAKMTKTTKVEKPGRMSLTGRSTTTTTKKSTEKKSSETKTGTSRKSLEKKTTVKKIPPPSEKKNEVNGTKKSTPVEKKTTGIKSASRLSTGARTEAKKPLASAKTTTKKTEAQRPGPSGKPNGPTRRSLETTTKRTTVKTTRVTSARGDSKTNGVRKSQSATTKGSTAAKSQSIPSSGPAVYVDLTYIPNHGAAENVNSEFFRRIRAKNYVMSGNNKSKKQPNIAVLEALLDGKMKWEDAGEKATLIPTHDVDCIREWQLTKQQEIDKANIEIAVPATRSIVQMKDENFFMYKVEFDQNGSD</sequence>
<evidence type="ECO:0000259" key="3">
    <source>
        <dbReference type="Pfam" id="PF25281"/>
    </source>
</evidence>
<evidence type="ECO:0000256" key="1">
    <source>
        <dbReference type="SAM" id="MobiDB-lite"/>
    </source>
</evidence>
<dbReference type="GO" id="GO:0000226">
    <property type="term" value="P:microtubule cytoskeleton organization"/>
    <property type="evidence" value="ECO:0007669"/>
    <property type="project" value="InterPro"/>
</dbReference>
<feature type="compositionally biased region" description="Basic and acidic residues" evidence="1">
    <location>
        <begin position="1237"/>
        <end position="1287"/>
    </location>
</feature>
<evidence type="ECO:0000259" key="2">
    <source>
        <dbReference type="Pfam" id="PF23415"/>
    </source>
</evidence>
<feature type="region of interest" description="Disordered" evidence="1">
    <location>
        <begin position="1068"/>
        <end position="1392"/>
    </location>
</feature>
<dbReference type="InterPro" id="IPR056617">
    <property type="entry name" value="MAP1B/S_N"/>
</dbReference>
<evidence type="ECO:0000313" key="5">
    <source>
        <dbReference type="Proteomes" id="UP001152320"/>
    </source>
</evidence>
<feature type="compositionally biased region" description="Low complexity" evidence="1">
    <location>
        <begin position="1348"/>
        <end position="1367"/>
    </location>
</feature>
<feature type="region of interest" description="Disordered" evidence="1">
    <location>
        <begin position="1407"/>
        <end position="1717"/>
    </location>
</feature>
<dbReference type="GO" id="GO:0031114">
    <property type="term" value="P:regulation of microtubule depolymerization"/>
    <property type="evidence" value="ECO:0007669"/>
    <property type="project" value="TreeGrafter"/>
</dbReference>
<feature type="region of interest" description="Disordered" evidence="1">
    <location>
        <begin position="718"/>
        <end position="979"/>
    </location>
</feature>
<dbReference type="GO" id="GO:0005875">
    <property type="term" value="C:microtubule associated complex"/>
    <property type="evidence" value="ECO:0007669"/>
    <property type="project" value="TreeGrafter"/>
</dbReference>
<dbReference type="Pfam" id="PF23415">
    <property type="entry name" value="MAPB1_N"/>
    <property type="match status" value="1"/>
</dbReference>
<dbReference type="GO" id="GO:0030425">
    <property type="term" value="C:dendrite"/>
    <property type="evidence" value="ECO:0007669"/>
    <property type="project" value="TreeGrafter"/>
</dbReference>
<feature type="compositionally biased region" description="Acidic residues" evidence="1">
    <location>
        <begin position="1074"/>
        <end position="1088"/>
    </location>
</feature>
<feature type="compositionally biased region" description="Acidic residues" evidence="1">
    <location>
        <begin position="1204"/>
        <end position="1219"/>
    </location>
</feature>
<dbReference type="GO" id="GO:0043025">
    <property type="term" value="C:neuronal cell body"/>
    <property type="evidence" value="ECO:0007669"/>
    <property type="project" value="TreeGrafter"/>
</dbReference>
<dbReference type="GO" id="GO:0005874">
    <property type="term" value="C:microtubule"/>
    <property type="evidence" value="ECO:0007669"/>
    <property type="project" value="InterPro"/>
</dbReference>
<reference evidence="4" key="1">
    <citation type="submission" date="2021-10" db="EMBL/GenBank/DDBJ databases">
        <title>Tropical sea cucumber genome reveals ecological adaptation and Cuvierian tubules defense mechanism.</title>
        <authorList>
            <person name="Chen T."/>
        </authorList>
    </citation>
    <scope>NUCLEOTIDE SEQUENCE</scope>
    <source>
        <strain evidence="4">Nanhai2018</strain>
        <tissue evidence="4">Muscle</tissue>
    </source>
</reference>
<dbReference type="PANTHER" id="PTHR13843:SF12">
    <property type="entry name" value="ATPASE F1_V1_A1 COMPLEX ALPHA_BETA SUBUNIT NUCLEOTIDE-BINDING DOMAIN-CONTAINING PROTEIN"/>
    <property type="match status" value="1"/>
</dbReference>
<dbReference type="EMBL" id="JAIZAY010000014">
    <property type="protein sequence ID" value="KAJ8029718.1"/>
    <property type="molecule type" value="Genomic_DNA"/>
</dbReference>
<dbReference type="Proteomes" id="UP001152320">
    <property type="component" value="Chromosome 14"/>
</dbReference>
<feature type="region of interest" description="Disordered" evidence="1">
    <location>
        <begin position="507"/>
        <end position="566"/>
    </location>
</feature>
<feature type="compositionally biased region" description="Pro residues" evidence="1">
    <location>
        <begin position="1492"/>
        <end position="1502"/>
    </location>
</feature>
<evidence type="ECO:0000313" key="4">
    <source>
        <dbReference type="EMBL" id="KAJ8029718.1"/>
    </source>
</evidence>
<feature type="compositionally biased region" description="Basic and acidic residues" evidence="1">
    <location>
        <begin position="1323"/>
        <end position="1338"/>
    </location>
</feature>
<feature type="compositionally biased region" description="Acidic residues" evidence="1">
    <location>
        <begin position="1310"/>
        <end position="1321"/>
    </location>
</feature>
<keyword evidence="5" id="KW-1185">Reference proteome</keyword>
<dbReference type="PANTHER" id="PTHR13843">
    <property type="entry name" value="MICROTUBULE-ASSOCIATED PROTEIN"/>
    <property type="match status" value="1"/>
</dbReference>
<proteinExistence type="predicted"/>
<feature type="compositionally biased region" description="Polar residues" evidence="1">
    <location>
        <begin position="1622"/>
        <end position="1633"/>
    </location>
</feature>
<name>A0A9Q1BMY6_HOLLE</name>
<dbReference type="GO" id="GO:0007409">
    <property type="term" value="P:axonogenesis"/>
    <property type="evidence" value="ECO:0007669"/>
    <property type="project" value="TreeGrafter"/>
</dbReference>